<dbReference type="EMBL" id="NHZQ01000010">
    <property type="protein sequence ID" value="PSK59444.1"/>
    <property type="molecule type" value="Genomic_DNA"/>
</dbReference>
<proteinExistence type="predicted"/>
<dbReference type="InterPro" id="IPR027417">
    <property type="entry name" value="P-loop_NTPase"/>
</dbReference>
<gene>
    <name evidence="4" type="ORF">B9Z65_3768</name>
</gene>
<dbReference type="InterPro" id="IPR036770">
    <property type="entry name" value="Ankyrin_rpt-contain_sf"/>
</dbReference>
<dbReference type="SUPFAM" id="SSF53167">
    <property type="entry name" value="Purine and uridine phosphorylases"/>
    <property type="match status" value="1"/>
</dbReference>
<dbReference type="Pfam" id="PF24883">
    <property type="entry name" value="NPHP3_N"/>
    <property type="match status" value="1"/>
</dbReference>
<dbReference type="GO" id="GO:0003824">
    <property type="term" value="F:catalytic activity"/>
    <property type="evidence" value="ECO:0007669"/>
    <property type="project" value="InterPro"/>
</dbReference>
<evidence type="ECO:0000313" key="4">
    <source>
        <dbReference type="EMBL" id="PSK59444.1"/>
    </source>
</evidence>
<dbReference type="SMART" id="SM00248">
    <property type="entry name" value="ANK"/>
    <property type="match status" value="5"/>
</dbReference>
<dbReference type="InterPro" id="IPR056884">
    <property type="entry name" value="NPHP3-like_N"/>
</dbReference>
<dbReference type="Gene3D" id="1.25.40.20">
    <property type="entry name" value="Ankyrin repeat-containing domain"/>
    <property type="match status" value="2"/>
</dbReference>
<accession>A0A2P8AG61</accession>
<dbReference type="Proteomes" id="UP000243723">
    <property type="component" value="Unassembled WGS sequence"/>
</dbReference>
<dbReference type="OrthoDB" id="1577640at2759"/>
<evidence type="ECO:0000256" key="2">
    <source>
        <dbReference type="PROSITE-ProRule" id="PRU00023"/>
    </source>
</evidence>
<comment type="caution">
    <text evidence="4">The sequence shown here is derived from an EMBL/GenBank/DDBJ whole genome shotgun (WGS) entry which is preliminary data.</text>
</comment>
<dbReference type="SUPFAM" id="SSF52540">
    <property type="entry name" value="P-loop containing nucleoside triphosphate hydrolases"/>
    <property type="match status" value="1"/>
</dbReference>
<dbReference type="PROSITE" id="PS50088">
    <property type="entry name" value="ANK_REPEAT"/>
    <property type="match status" value="2"/>
</dbReference>
<dbReference type="GO" id="GO:0009116">
    <property type="term" value="P:nucleoside metabolic process"/>
    <property type="evidence" value="ECO:0007669"/>
    <property type="project" value="InterPro"/>
</dbReference>
<protein>
    <recommendedName>
        <fullName evidence="3">NACHT domain-containing protein</fullName>
    </recommendedName>
</protein>
<organism evidence="4 5">
    <name type="scientific">Elsinoe australis</name>
    <dbReference type="NCBI Taxonomy" id="40998"/>
    <lineage>
        <taxon>Eukaryota</taxon>
        <taxon>Fungi</taxon>
        <taxon>Dikarya</taxon>
        <taxon>Ascomycota</taxon>
        <taxon>Pezizomycotina</taxon>
        <taxon>Dothideomycetes</taxon>
        <taxon>Dothideomycetidae</taxon>
        <taxon>Myriangiales</taxon>
        <taxon>Elsinoaceae</taxon>
        <taxon>Elsinoe</taxon>
    </lineage>
</organism>
<dbReference type="InterPro" id="IPR035994">
    <property type="entry name" value="Nucleoside_phosphorylase_sf"/>
</dbReference>
<keyword evidence="1" id="KW-0677">Repeat</keyword>
<dbReference type="SUPFAM" id="SSF48403">
    <property type="entry name" value="Ankyrin repeat"/>
    <property type="match status" value="1"/>
</dbReference>
<dbReference type="PANTHER" id="PTHR46082">
    <property type="entry name" value="ATP/GTP-BINDING PROTEIN-RELATED"/>
    <property type="match status" value="1"/>
</dbReference>
<evidence type="ECO:0000313" key="5">
    <source>
        <dbReference type="Proteomes" id="UP000243723"/>
    </source>
</evidence>
<dbReference type="InterPro" id="IPR002110">
    <property type="entry name" value="Ankyrin_rpt"/>
</dbReference>
<dbReference type="PROSITE" id="PS50837">
    <property type="entry name" value="NACHT"/>
    <property type="match status" value="1"/>
</dbReference>
<dbReference type="Pfam" id="PF01048">
    <property type="entry name" value="PNP_UDP_1"/>
    <property type="match status" value="1"/>
</dbReference>
<feature type="repeat" description="ANK" evidence="2">
    <location>
        <begin position="1067"/>
        <end position="1099"/>
    </location>
</feature>
<dbReference type="AlphaFoldDB" id="A0A2P8AG61"/>
<keyword evidence="2" id="KW-0040">ANK repeat</keyword>
<dbReference type="STRING" id="40998.A0A2P8AG61"/>
<evidence type="ECO:0000256" key="1">
    <source>
        <dbReference type="ARBA" id="ARBA00022737"/>
    </source>
</evidence>
<feature type="domain" description="NACHT" evidence="3">
    <location>
        <begin position="403"/>
        <end position="547"/>
    </location>
</feature>
<reference evidence="4 5" key="1">
    <citation type="submission" date="2017-05" db="EMBL/GenBank/DDBJ databases">
        <title>Draft genome sequence of Elsinoe australis.</title>
        <authorList>
            <person name="Cheng Q."/>
        </authorList>
    </citation>
    <scope>NUCLEOTIDE SEQUENCE [LARGE SCALE GENOMIC DNA]</scope>
    <source>
        <strain evidence="4 5">NL1</strain>
    </source>
</reference>
<evidence type="ECO:0000259" key="3">
    <source>
        <dbReference type="PROSITE" id="PS50837"/>
    </source>
</evidence>
<dbReference type="InterPro" id="IPR053137">
    <property type="entry name" value="NLR-like"/>
</dbReference>
<dbReference type="Pfam" id="PF12796">
    <property type="entry name" value="Ank_2"/>
    <property type="match status" value="1"/>
</dbReference>
<dbReference type="InterPro" id="IPR000845">
    <property type="entry name" value="Nucleoside_phosphorylase_d"/>
</dbReference>
<dbReference type="Gene3D" id="3.40.50.1580">
    <property type="entry name" value="Nucleoside phosphorylase domain"/>
    <property type="match status" value="1"/>
</dbReference>
<dbReference type="Gene3D" id="3.40.50.300">
    <property type="entry name" value="P-loop containing nucleotide triphosphate hydrolases"/>
    <property type="match status" value="1"/>
</dbReference>
<dbReference type="InterPro" id="IPR007111">
    <property type="entry name" value="NACHT_NTPase"/>
</dbReference>
<sequence>MVVKSSLTAESFHVGYICILQKELDAIIATFDEYYQRPAIILDSSDTNSYTYGRIDRHDVVVACTPFAGKVPASATAVNLIRSFPNLKFVLLVGIGGGVWSEQHDIRLGDVVVGINGSSSAVIQYDYGKAIQGQGFQRKGTLNKAPTELVTAVKALQAQNALLPEPGYANILENIRQHGRHVHSEMARRPLVDKDNLFGSSALDNTAAIAGVDLATAVLDRPPREDPSMLVVHQGVIGSGDQVIKDAKLRDALASSEDIICFEMEAAGIVDQLPCLVIRGISDYCDSYKNDTWHGYAAIAAAAYAKDLLELMRPRQLYSITGASDLVSEVRAHFKALRQDSILNSQKLDALLSNEDIKRFKDWLEPPDPSTDAHSAAQKRHPGTGAWFLEDETYRNWRSFQNSFLWLHGESGCGKSVLIGSVLDDLRAYYQPPRALLYFFFTFSDAKKQTMWSLLCTMVVQLYIQSPASRKIAEQLYTDCQDGNQKPTEPDLSSTFKDMLRVTGHDTAVVIDALDECTTRPTTAQLLKEIRELDAHHIHILVTARTSLDVKTTFARWEQLPMQKSAIDKDISTFVSDLLRTDTDLNDLWEDRPDVKERIETTLMAKSAGMFRWAACQLAELRTCLDEPSLDEALNSLPADLYETYERILINIPTRFWKQVVATLQLLIWAPRPVTLAQAVDMFATVSAGQSGFKPRSRMPKPTNLRTICGSLVSLSPEPGNAPIDPDQIIVHLAHASVQDFLSSDQLPSRIVSCLEERQAKLDLISLSLDYQSSVAPLISNEDIQMALDDDLSGRDPFKLGFNAKFPLLQLIHDWWLSFVQELEPLEQPLLDKLIQYLRNGGLRLEWPMVGPDGWVYVYGVDEPEDVLQGALYWASAANLSTVVQQLLIIGADLNEPASDCAYQYPLQIAVARHYQILVELMIDQGADVNQAGHYWAVQADVTPIWSTATEGDEAIAQILLDAGADPTVGNSEAGWPLVQAITRGHVETARVFIRSDWEVQQSIGLPADSLQEDMSLEDMWEVLLAHRMTPKIDNCLLLIERKSARTNELLESCLTADLVAQKYWFDSRTILHWAVLNDAPNLVAASLKLGADINTIDRWGDSALHHAAAEGDLEMVKTLIAAGSDLGLKNRLGFTPVEVAADDHQQADPEVAAYLQAEEETRKQQLIVR</sequence>
<keyword evidence="5" id="KW-1185">Reference proteome</keyword>
<dbReference type="PROSITE" id="PS50297">
    <property type="entry name" value="ANK_REP_REGION"/>
    <property type="match status" value="1"/>
</dbReference>
<name>A0A2P8AG61_9PEZI</name>
<dbReference type="PANTHER" id="PTHR46082:SF11">
    <property type="entry name" value="AAA+ ATPASE DOMAIN-CONTAINING PROTEIN-RELATED"/>
    <property type="match status" value="1"/>
</dbReference>
<feature type="repeat" description="ANK" evidence="2">
    <location>
        <begin position="1100"/>
        <end position="1132"/>
    </location>
</feature>